<keyword evidence="2" id="KW-1185">Reference proteome</keyword>
<dbReference type="PANTHER" id="PTHR40275:SF1">
    <property type="entry name" value="SSL7038 PROTEIN"/>
    <property type="match status" value="1"/>
</dbReference>
<reference evidence="2" key="1">
    <citation type="submission" date="2020-01" db="EMBL/GenBank/DDBJ databases">
        <title>Phosphoaccumulans saitamaens gen. nov., sp. nov., a polyphosphate accumulating bacterium isolated from surface river water.</title>
        <authorList>
            <person name="Watanabe K."/>
            <person name="Suda W."/>
        </authorList>
    </citation>
    <scope>NUCLEOTIDE SEQUENCE [LARGE SCALE GENOMIC DNA]</scope>
    <source>
        <strain evidence="2">ICHIAU1</strain>
    </source>
</reference>
<accession>A0A679HSM1</accession>
<dbReference type="RefSeq" id="WP_162050168.1">
    <property type="nucleotide sequence ID" value="NZ_AP019011.1"/>
</dbReference>
<dbReference type="OrthoDB" id="9798416at2"/>
<protein>
    <submittedName>
        <fullName evidence="1">Transcriptional regulator</fullName>
    </submittedName>
</protein>
<evidence type="ECO:0000313" key="2">
    <source>
        <dbReference type="Proteomes" id="UP000463961"/>
    </source>
</evidence>
<name>A0A679HSM1_9RHOO</name>
<dbReference type="InterPro" id="IPR014057">
    <property type="entry name" value="HI1420"/>
</dbReference>
<gene>
    <name evidence="1" type="ORF">ICHIAU1_13660</name>
</gene>
<dbReference type="GO" id="GO:0003677">
    <property type="term" value="F:DNA binding"/>
    <property type="evidence" value="ECO:0007669"/>
    <property type="project" value="InterPro"/>
</dbReference>
<dbReference type="SUPFAM" id="SSF47413">
    <property type="entry name" value="lambda repressor-like DNA-binding domains"/>
    <property type="match status" value="1"/>
</dbReference>
<proteinExistence type="predicted"/>
<dbReference type="InterPro" id="IPR001387">
    <property type="entry name" value="Cro/C1-type_HTH"/>
</dbReference>
<dbReference type="AlphaFoldDB" id="A0A679HSM1"/>
<dbReference type="NCBIfam" id="TIGR02684">
    <property type="entry name" value="dnstrm_HI1420"/>
    <property type="match status" value="1"/>
</dbReference>
<evidence type="ECO:0000313" key="1">
    <source>
        <dbReference type="EMBL" id="BBU69083.1"/>
    </source>
</evidence>
<dbReference type="Pfam" id="PF21716">
    <property type="entry name" value="dnstrm_HI1420"/>
    <property type="match status" value="1"/>
</dbReference>
<dbReference type="InterPro" id="IPR010982">
    <property type="entry name" value="Lambda_DNA-bd_dom_sf"/>
</dbReference>
<dbReference type="PANTHER" id="PTHR40275">
    <property type="entry name" value="SSL7038 PROTEIN"/>
    <property type="match status" value="1"/>
</dbReference>
<dbReference type="Gene3D" id="1.10.260.40">
    <property type="entry name" value="lambda repressor-like DNA-binding domains"/>
    <property type="match status" value="1"/>
</dbReference>
<dbReference type="EMBL" id="AP022345">
    <property type="protein sequence ID" value="BBU69083.1"/>
    <property type="molecule type" value="Genomic_DNA"/>
</dbReference>
<organism evidence="1 2">
    <name type="scientific">Fluviibacter phosphoraccumulans</name>
    <dbReference type="NCBI Taxonomy" id="1751046"/>
    <lineage>
        <taxon>Bacteria</taxon>
        <taxon>Pseudomonadati</taxon>
        <taxon>Pseudomonadota</taxon>
        <taxon>Betaproteobacteria</taxon>
        <taxon>Rhodocyclales</taxon>
        <taxon>Fluviibacteraceae</taxon>
        <taxon>Fluviibacter</taxon>
    </lineage>
</organism>
<dbReference type="Proteomes" id="UP000463961">
    <property type="component" value="Chromosome"/>
</dbReference>
<dbReference type="PROSITE" id="PS50943">
    <property type="entry name" value="HTH_CROC1"/>
    <property type="match status" value="1"/>
</dbReference>
<dbReference type="CDD" id="cd00093">
    <property type="entry name" value="HTH_XRE"/>
    <property type="match status" value="1"/>
</dbReference>
<sequence length="105" mass="11516">MTKKIKLADCRPFDIAEYLDDETMITEYMNVVLEENDPAMLASALGDIARARGMSQLAKETGLSRESLYKGLSGDRIPSTETLLKVIHALGFKLSVSKVDTVAHA</sequence>